<evidence type="ECO:0000313" key="12">
    <source>
        <dbReference type="EMBL" id="CAJ1964710.1"/>
    </source>
</evidence>
<dbReference type="Gene3D" id="3.80.10.10">
    <property type="entry name" value="Ribonuclease Inhibitor"/>
    <property type="match status" value="2"/>
</dbReference>
<dbReference type="GO" id="GO:0016020">
    <property type="term" value="C:membrane"/>
    <property type="evidence" value="ECO:0007669"/>
    <property type="project" value="UniProtKB-SubCell"/>
</dbReference>
<keyword evidence="3 11" id="KW-0812">Transmembrane</keyword>
<keyword evidence="5" id="KW-0677">Repeat</keyword>
<dbReference type="Proteomes" id="UP001295423">
    <property type="component" value="Unassembled WGS sequence"/>
</dbReference>
<proteinExistence type="predicted"/>
<dbReference type="InterPro" id="IPR003591">
    <property type="entry name" value="Leu-rich_rpt_typical-subtyp"/>
</dbReference>
<keyword evidence="13" id="KW-1185">Reference proteome</keyword>
<feature type="region of interest" description="Disordered" evidence="10">
    <location>
        <begin position="135"/>
        <end position="175"/>
    </location>
</feature>
<dbReference type="SUPFAM" id="SSF52058">
    <property type="entry name" value="L domain-like"/>
    <property type="match status" value="1"/>
</dbReference>
<dbReference type="InterPro" id="IPR001611">
    <property type="entry name" value="Leu-rich_rpt"/>
</dbReference>
<dbReference type="Pfam" id="PF13855">
    <property type="entry name" value="LRR_8"/>
    <property type="match status" value="1"/>
</dbReference>
<evidence type="ECO:0000256" key="6">
    <source>
        <dbReference type="ARBA" id="ARBA00022989"/>
    </source>
</evidence>
<dbReference type="EMBL" id="CAKOGP040002199">
    <property type="protein sequence ID" value="CAJ1964710.1"/>
    <property type="molecule type" value="Genomic_DNA"/>
</dbReference>
<evidence type="ECO:0000256" key="5">
    <source>
        <dbReference type="ARBA" id="ARBA00022737"/>
    </source>
</evidence>
<name>A0AAD2G748_9STRA</name>
<sequence>MDKKNGHTYPAHRIRAHDYLESSSQERSEMNTLPESRSLSQTPSNRDKQNKTARSSLMSPNDEDRPMKAPARTNSLRFQRKEEDRYEQLQMKNSVKVQSQQSIDSSENCSVVGIIAEEFYGRNNRRHKQTFPTMEKHTLTNGKSMNSGASRMRDDERSQASSAVPPPPVLQQQSHFSQPGAFRMSVGGLPRSSDLSLVANNMPSYPSHQQAHQALVPNESEMDDECPTHPTPLNFTTSTGTHVTAATAVTANPMAVVEAEPIDKHRLRDFLDNGKVKLIICLLVSFFLLLVMGAAYWLTGFNVKELRAPDDVVDGTLAPTSPGDLDLNYFTRIALPEDTRSALRKANSPQSKALAWLKNNTLLETYSLNRRLQRFALAAFYFATGGDGRWKKNDGWLSDASECSWYNTSMVDSLPCNGGILTELSLREMNLIGNIPNEISILSKLQVLDLSSNLLTGVIPTPVADMYALQELRLFDNYISGEIPIELYRNLKELEILDVGYNFLAGQVIDIGHLTNLKQLHLDRNLFIGLLPASIGQLSKLEILYLFGNAFEGTLDKVSVSFNRMTSITHLGIDQNRIHGTLPGSLSLLTNLRSLTLANNTFTSTIPVELYKGCKDIEVLDVADNSLSGTLASDIQLLTNLHSLFMEGNRLSGTLPTEVGNLSNLRFATFEGNQMQGTMPGEVCDLVYRGFLPPNNLTVDCSLVECSCCEMCLTSEIQNMGNR</sequence>
<feature type="compositionally biased region" description="Polar residues" evidence="10">
    <location>
        <begin position="195"/>
        <end position="212"/>
    </location>
</feature>
<feature type="region of interest" description="Disordered" evidence="10">
    <location>
        <begin position="195"/>
        <end position="226"/>
    </location>
</feature>
<dbReference type="AlphaFoldDB" id="A0AAD2G748"/>
<keyword evidence="8" id="KW-0675">Receptor</keyword>
<keyword evidence="7 11" id="KW-0472">Membrane</keyword>
<reference evidence="12" key="1">
    <citation type="submission" date="2023-08" db="EMBL/GenBank/DDBJ databases">
        <authorList>
            <person name="Audoor S."/>
            <person name="Bilcke G."/>
        </authorList>
    </citation>
    <scope>NUCLEOTIDE SEQUENCE</scope>
</reference>
<evidence type="ECO:0000256" key="11">
    <source>
        <dbReference type="SAM" id="Phobius"/>
    </source>
</evidence>
<evidence type="ECO:0000256" key="3">
    <source>
        <dbReference type="ARBA" id="ARBA00022692"/>
    </source>
</evidence>
<evidence type="ECO:0000256" key="8">
    <source>
        <dbReference type="ARBA" id="ARBA00023170"/>
    </source>
</evidence>
<evidence type="ECO:0008006" key="14">
    <source>
        <dbReference type="Google" id="ProtNLM"/>
    </source>
</evidence>
<protein>
    <recommendedName>
        <fullName evidence="14">L domain-like protein</fullName>
    </recommendedName>
</protein>
<evidence type="ECO:0000256" key="1">
    <source>
        <dbReference type="ARBA" id="ARBA00004167"/>
    </source>
</evidence>
<evidence type="ECO:0000256" key="10">
    <source>
        <dbReference type="SAM" id="MobiDB-lite"/>
    </source>
</evidence>
<feature type="transmembrane region" description="Helical" evidence="11">
    <location>
        <begin position="276"/>
        <end position="298"/>
    </location>
</feature>
<dbReference type="SMART" id="SM00369">
    <property type="entry name" value="LRR_TYP"/>
    <property type="match status" value="5"/>
</dbReference>
<dbReference type="Pfam" id="PF00560">
    <property type="entry name" value="LRR_1"/>
    <property type="match status" value="1"/>
</dbReference>
<organism evidence="12 13">
    <name type="scientific">Cylindrotheca closterium</name>
    <dbReference type="NCBI Taxonomy" id="2856"/>
    <lineage>
        <taxon>Eukaryota</taxon>
        <taxon>Sar</taxon>
        <taxon>Stramenopiles</taxon>
        <taxon>Ochrophyta</taxon>
        <taxon>Bacillariophyta</taxon>
        <taxon>Bacillariophyceae</taxon>
        <taxon>Bacillariophycidae</taxon>
        <taxon>Bacillariales</taxon>
        <taxon>Bacillariaceae</taxon>
        <taxon>Cylindrotheca</taxon>
    </lineage>
</organism>
<dbReference type="FunFam" id="3.80.10.10:FF:000041">
    <property type="entry name" value="LRR receptor-like serine/threonine-protein kinase ERECTA"/>
    <property type="match status" value="1"/>
</dbReference>
<keyword evidence="9" id="KW-0325">Glycoprotein</keyword>
<dbReference type="InterPro" id="IPR032675">
    <property type="entry name" value="LRR_dom_sf"/>
</dbReference>
<feature type="compositionally biased region" description="Polar residues" evidence="10">
    <location>
        <begin position="139"/>
        <end position="149"/>
    </location>
</feature>
<evidence type="ECO:0000256" key="2">
    <source>
        <dbReference type="ARBA" id="ARBA00022614"/>
    </source>
</evidence>
<evidence type="ECO:0000256" key="4">
    <source>
        <dbReference type="ARBA" id="ARBA00022729"/>
    </source>
</evidence>
<dbReference type="PANTHER" id="PTHR27000">
    <property type="entry name" value="LEUCINE-RICH REPEAT RECEPTOR-LIKE PROTEIN KINASE FAMILY PROTEIN-RELATED"/>
    <property type="match status" value="1"/>
</dbReference>
<evidence type="ECO:0000256" key="7">
    <source>
        <dbReference type="ARBA" id="ARBA00023136"/>
    </source>
</evidence>
<accession>A0AAD2G748</accession>
<evidence type="ECO:0000313" key="13">
    <source>
        <dbReference type="Proteomes" id="UP001295423"/>
    </source>
</evidence>
<gene>
    <name evidence="12" type="ORF">CYCCA115_LOCUS20761</name>
</gene>
<evidence type="ECO:0000256" key="9">
    <source>
        <dbReference type="ARBA" id="ARBA00023180"/>
    </source>
</evidence>
<feature type="region of interest" description="Disordered" evidence="10">
    <location>
        <begin position="1"/>
        <end position="75"/>
    </location>
</feature>
<dbReference type="PANTHER" id="PTHR27000:SF775">
    <property type="entry name" value="PLANT INTRACELLULAR RAS-GROUP-RELATED LRR PROTEIN 3"/>
    <property type="match status" value="1"/>
</dbReference>
<comment type="caution">
    <text evidence="12">The sequence shown here is derived from an EMBL/GenBank/DDBJ whole genome shotgun (WGS) entry which is preliminary data.</text>
</comment>
<keyword evidence="4" id="KW-0732">Signal</keyword>
<feature type="compositionally biased region" description="Polar residues" evidence="10">
    <location>
        <begin position="30"/>
        <end position="44"/>
    </location>
</feature>
<feature type="compositionally biased region" description="Basic and acidic residues" evidence="10">
    <location>
        <begin position="16"/>
        <end position="29"/>
    </location>
</feature>
<keyword evidence="2" id="KW-0433">Leucine-rich repeat</keyword>
<comment type="subcellular location">
    <subcellularLocation>
        <location evidence="1">Membrane</location>
        <topology evidence="1">Single-pass membrane protein</topology>
    </subcellularLocation>
</comment>
<keyword evidence="6 11" id="KW-1133">Transmembrane helix</keyword>